<dbReference type="RefSeq" id="WP_344645738.1">
    <property type="nucleotide sequence ID" value="NZ_BAAASS010000020.1"/>
</dbReference>
<organism evidence="3 4">
    <name type="scientific">Streptomyces fimbriatus</name>
    <dbReference type="NCBI Taxonomy" id="68197"/>
    <lineage>
        <taxon>Bacteria</taxon>
        <taxon>Bacillati</taxon>
        <taxon>Actinomycetota</taxon>
        <taxon>Actinomycetes</taxon>
        <taxon>Kitasatosporales</taxon>
        <taxon>Streptomycetaceae</taxon>
        <taxon>Streptomyces</taxon>
    </lineage>
</organism>
<evidence type="ECO:0000256" key="1">
    <source>
        <dbReference type="SAM" id="MobiDB-lite"/>
    </source>
</evidence>
<gene>
    <name evidence="3" type="ORF">ACFPN6_07085</name>
</gene>
<evidence type="ECO:0000259" key="2">
    <source>
        <dbReference type="Pfam" id="PF00171"/>
    </source>
</evidence>
<comment type="caution">
    <text evidence="3">The sequence shown here is derived from an EMBL/GenBank/DDBJ whole genome shotgun (WGS) entry which is preliminary data.</text>
</comment>
<dbReference type="Gene3D" id="3.40.309.10">
    <property type="entry name" value="Aldehyde Dehydrogenase, Chain A, domain 2"/>
    <property type="match status" value="1"/>
</dbReference>
<proteinExistence type="predicted"/>
<reference evidence="4" key="1">
    <citation type="journal article" date="2019" name="Int. J. Syst. Evol. Microbiol.">
        <title>The Global Catalogue of Microorganisms (GCM) 10K type strain sequencing project: providing services to taxonomists for standard genome sequencing and annotation.</title>
        <authorList>
            <consortium name="The Broad Institute Genomics Platform"/>
            <consortium name="The Broad Institute Genome Sequencing Center for Infectious Disease"/>
            <person name="Wu L."/>
            <person name="Ma J."/>
        </authorList>
    </citation>
    <scope>NUCLEOTIDE SEQUENCE [LARGE SCALE GENOMIC DNA]</scope>
    <source>
        <strain evidence="4">CCM 8479</strain>
    </source>
</reference>
<evidence type="ECO:0000313" key="4">
    <source>
        <dbReference type="Proteomes" id="UP001596156"/>
    </source>
</evidence>
<evidence type="ECO:0000313" key="3">
    <source>
        <dbReference type="EMBL" id="MFC5224366.1"/>
    </source>
</evidence>
<keyword evidence="4" id="KW-1185">Reference proteome</keyword>
<dbReference type="InterPro" id="IPR016163">
    <property type="entry name" value="Ald_DH_C"/>
</dbReference>
<dbReference type="Proteomes" id="UP001596156">
    <property type="component" value="Unassembled WGS sequence"/>
</dbReference>
<dbReference type="InterPro" id="IPR015590">
    <property type="entry name" value="Aldehyde_DH_dom"/>
</dbReference>
<feature type="region of interest" description="Disordered" evidence="1">
    <location>
        <begin position="1"/>
        <end position="43"/>
    </location>
</feature>
<dbReference type="Pfam" id="PF00171">
    <property type="entry name" value="Aldedh"/>
    <property type="match status" value="1"/>
</dbReference>
<dbReference type="SUPFAM" id="SSF53720">
    <property type="entry name" value="ALDH-like"/>
    <property type="match status" value="1"/>
</dbReference>
<name>A0ABW0D4F5_STRFI</name>
<sequence>MRPSDCRPAQCRTAGPPRTPPAGDAGQTRPFAPDPVTALSLGGDRVREYLGRVRPAPEQTRPVEEGTPIRPVVLTGVAEELKAHYDETFGPATVVHVVDSSDEAV</sequence>
<protein>
    <submittedName>
        <fullName evidence="3">Aldehyde dehydrogenase family protein</fullName>
    </submittedName>
</protein>
<dbReference type="EMBL" id="JBHSKL010000008">
    <property type="protein sequence ID" value="MFC5224366.1"/>
    <property type="molecule type" value="Genomic_DNA"/>
</dbReference>
<dbReference type="InterPro" id="IPR016161">
    <property type="entry name" value="Ald_DH/histidinol_DH"/>
</dbReference>
<feature type="domain" description="Aldehyde dehydrogenase" evidence="2">
    <location>
        <begin position="62"/>
        <end position="105"/>
    </location>
</feature>
<accession>A0ABW0D4F5</accession>